<evidence type="ECO:0000313" key="3">
    <source>
        <dbReference type="Proteomes" id="UP000729402"/>
    </source>
</evidence>
<accession>A0A8J5WVF0</accession>
<evidence type="ECO:0000256" key="1">
    <source>
        <dbReference type="SAM" id="SignalP"/>
    </source>
</evidence>
<reference evidence="2" key="1">
    <citation type="journal article" date="2021" name="bioRxiv">
        <title>Whole Genome Assembly and Annotation of Northern Wild Rice, Zizania palustris L., Supports a Whole Genome Duplication in the Zizania Genus.</title>
        <authorList>
            <person name="Haas M."/>
            <person name="Kono T."/>
            <person name="Macchietto M."/>
            <person name="Millas R."/>
            <person name="McGilp L."/>
            <person name="Shao M."/>
            <person name="Duquette J."/>
            <person name="Hirsch C.N."/>
            <person name="Kimball J."/>
        </authorList>
    </citation>
    <scope>NUCLEOTIDE SEQUENCE</scope>
    <source>
        <tissue evidence="2">Fresh leaf tissue</tissue>
    </source>
</reference>
<keyword evidence="3" id="KW-1185">Reference proteome</keyword>
<dbReference type="AlphaFoldDB" id="A0A8J5WVF0"/>
<feature type="chain" id="PRO_5035156919" description="Guanylate kinase-like domain-containing protein" evidence="1">
    <location>
        <begin position="24"/>
        <end position="117"/>
    </location>
</feature>
<organism evidence="2 3">
    <name type="scientific">Zizania palustris</name>
    <name type="common">Northern wild rice</name>
    <dbReference type="NCBI Taxonomy" id="103762"/>
    <lineage>
        <taxon>Eukaryota</taxon>
        <taxon>Viridiplantae</taxon>
        <taxon>Streptophyta</taxon>
        <taxon>Embryophyta</taxon>
        <taxon>Tracheophyta</taxon>
        <taxon>Spermatophyta</taxon>
        <taxon>Magnoliopsida</taxon>
        <taxon>Liliopsida</taxon>
        <taxon>Poales</taxon>
        <taxon>Poaceae</taxon>
        <taxon>BOP clade</taxon>
        <taxon>Oryzoideae</taxon>
        <taxon>Oryzeae</taxon>
        <taxon>Zizaniinae</taxon>
        <taxon>Zizania</taxon>
    </lineage>
</organism>
<dbReference type="OrthoDB" id="1935170at2759"/>
<sequence length="117" mass="13114">MLLTQTFSSALTCSLLLPRSLSATWVVPTTPPDQLFRGLEVALGTTFSSEPLALLLEPMIVVISGLSGVGKDAVIKKWHEEREWMHFVVIATCRGKQHGEIREIDVKDYYFVVPHFD</sequence>
<protein>
    <recommendedName>
        <fullName evidence="4">Guanylate kinase-like domain-containing protein</fullName>
    </recommendedName>
</protein>
<feature type="signal peptide" evidence="1">
    <location>
        <begin position="1"/>
        <end position="23"/>
    </location>
</feature>
<keyword evidence="1" id="KW-0732">Signal</keyword>
<proteinExistence type="predicted"/>
<evidence type="ECO:0008006" key="4">
    <source>
        <dbReference type="Google" id="ProtNLM"/>
    </source>
</evidence>
<reference evidence="2" key="2">
    <citation type="submission" date="2021-02" db="EMBL/GenBank/DDBJ databases">
        <authorList>
            <person name="Kimball J.A."/>
            <person name="Haas M.W."/>
            <person name="Macchietto M."/>
            <person name="Kono T."/>
            <person name="Duquette J."/>
            <person name="Shao M."/>
        </authorList>
    </citation>
    <scope>NUCLEOTIDE SEQUENCE</scope>
    <source>
        <tissue evidence="2">Fresh leaf tissue</tissue>
    </source>
</reference>
<gene>
    <name evidence="2" type="ORF">GUJ93_ZPchr0013g35785</name>
</gene>
<comment type="caution">
    <text evidence="2">The sequence shown here is derived from an EMBL/GenBank/DDBJ whole genome shotgun (WGS) entry which is preliminary data.</text>
</comment>
<evidence type="ECO:0000313" key="2">
    <source>
        <dbReference type="EMBL" id="KAG8096186.1"/>
    </source>
</evidence>
<dbReference type="EMBL" id="JAAALK010000079">
    <property type="protein sequence ID" value="KAG8096186.1"/>
    <property type="molecule type" value="Genomic_DNA"/>
</dbReference>
<dbReference type="Proteomes" id="UP000729402">
    <property type="component" value="Unassembled WGS sequence"/>
</dbReference>
<name>A0A8J5WVF0_ZIZPA</name>